<dbReference type="STRING" id="84029.CROST_28790"/>
<evidence type="ECO:0000313" key="2">
    <source>
        <dbReference type="Proteomes" id="UP000190951"/>
    </source>
</evidence>
<dbReference type="KEGG" id="crw:CROST_033060"/>
<dbReference type="AlphaFoldDB" id="A0A1S8L399"/>
<dbReference type="Proteomes" id="UP000190951">
    <property type="component" value="Chromosome"/>
</dbReference>
<dbReference type="RefSeq" id="WP_077834822.1">
    <property type="nucleotide sequence ID" value="NZ_CP096983.1"/>
</dbReference>
<gene>
    <name evidence="1" type="ORF">CROST_033060</name>
</gene>
<keyword evidence="2" id="KW-1185">Reference proteome</keyword>
<accession>A0A1S8L399</accession>
<protein>
    <submittedName>
        <fullName evidence="1">Uncharacterized protein</fullName>
    </submittedName>
</protein>
<reference evidence="1 2" key="1">
    <citation type="submission" date="2022-04" db="EMBL/GenBank/DDBJ databases">
        <title>Genome sequence of C. roseum typestrain.</title>
        <authorList>
            <person name="Poehlein A."/>
            <person name="Schoch T."/>
            <person name="Duerre P."/>
            <person name="Daniel R."/>
        </authorList>
    </citation>
    <scope>NUCLEOTIDE SEQUENCE [LARGE SCALE GENOMIC DNA]</scope>
    <source>
        <strain evidence="1 2">DSM 7320</strain>
    </source>
</reference>
<sequence>MKVEKRYSTDQYNEKFYISFTIKDYFDGGIIDCENLVDKHTRYININNINDVKFLQDNNIDYIEETYNSTNETQIIPIGLFDFNGSPKHTYTQLLVYNCDGKDLYKSEQIIGNIEKALRIKYRALEFKNKCKANNVDTIPFDKF</sequence>
<proteinExistence type="predicted"/>
<dbReference type="EMBL" id="CP096983">
    <property type="protein sequence ID" value="URZ12583.1"/>
    <property type="molecule type" value="Genomic_DNA"/>
</dbReference>
<evidence type="ECO:0000313" key="1">
    <source>
        <dbReference type="EMBL" id="URZ12583.1"/>
    </source>
</evidence>
<organism evidence="1 2">
    <name type="scientific">Clostridium felsineum</name>
    <dbReference type="NCBI Taxonomy" id="36839"/>
    <lineage>
        <taxon>Bacteria</taxon>
        <taxon>Bacillati</taxon>
        <taxon>Bacillota</taxon>
        <taxon>Clostridia</taxon>
        <taxon>Eubacteriales</taxon>
        <taxon>Clostridiaceae</taxon>
        <taxon>Clostridium</taxon>
    </lineage>
</organism>
<name>A0A1S8L399_9CLOT</name>